<feature type="region of interest" description="Disordered" evidence="1">
    <location>
        <begin position="116"/>
        <end position="139"/>
    </location>
</feature>
<evidence type="ECO:0000313" key="2">
    <source>
        <dbReference type="EMBL" id="MED6163380.1"/>
    </source>
</evidence>
<sequence>IEKLPWGCKFCSLGLFSDEWKNGERKLEEQKRRKLEHSVRAPMPRRRDSRLGGQTSSPGEKRRKEACGARNEVWKQFCPEVPFICLDAGAYAYTIMMQTTPRHPLIKPRRGPYPYLSTDRRGSPRICVDHQPLPKSTHA</sequence>
<evidence type="ECO:0000256" key="1">
    <source>
        <dbReference type="SAM" id="MobiDB-lite"/>
    </source>
</evidence>
<feature type="non-terminal residue" evidence="2">
    <location>
        <position position="1"/>
    </location>
</feature>
<gene>
    <name evidence="2" type="ORF">PIB30_079368</name>
</gene>
<name>A0ABU6UPY2_9FABA</name>
<feature type="region of interest" description="Disordered" evidence="1">
    <location>
        <begin position="26"/>
        <end position="65"/>
    </location>
</feature>
<comment type="caution">
    <text evidence="2">The sequence shown here is derived from an EMBL/GenBank/DDBJ whole genome shotgun (WGS) entry which is preliminary data.</text>
</comment>
<protein>
    <submittedName>
        <fullName evidence="2">Uncharacterized protein</fullName>
    </submittedName>
</protein>
<reference evidence="2 3" key="1">
    <citation type="journal article" date="2023" name="Plants (Basel)">
        <title>Bridging the Gap: Combining Genomics and Transcriptomics Approaches to Understand Stylosanthes scabra, an Orphan Legume from the Brazilian Caatinga.</title>
        <authorList>
            <person name="Ferreira-Neto J.R.C."/>
            <person name="da Silva M.D."/>
            <person name="Binneck E."/>
            <person name="de Melo N.F."/>
            <person name="da Silva R.H."/>
            <person name="de Melo A.L.T.M."/>
            <person name="Pandolfi V."/>
            <person name="Bustamante F.O."/>
            <person name="Brasileiro-Vidal A.C."/>
            <person name="Benko-Iseppon A.M."/>
        </authorList>
    </citation>
    <scope>NUCLEOTIDE SEQUENCE [LARGE SCALE GENOMIC DNA]</scope>
    <source>
        <tissue evidence="2">Leaves</tissue>
    </source>
</reference>
<keyword evidence="3" id="KW-1185">Reference proteome</keyword>
<organism evidence="2 3">
    <name type="scientific">Stylosanthes scabra</name>
    <dbReference type="NCBI Taxonomy" id="79078"/>
    <lineage>
        <taxon>Eukaryota</taxon>
        <taxon>Viridiplantae</taxon>
        <taxon>Streptophyta</taxon>
        <taxon>Embryophyta</taxon>
        <taxon>Tracheophyta</taxon>
        <taxon>Spermatophyta</taxon>
        <taxon>Magnoliopsida</taxon>
        <taxon>eudicotyledons</taxon>
        <taxon>Gunneridae</taxon>
        <taxon>Pentapetalae</taxon>
        <taxon>rosids</taxon>
        <taxon>fabids</taxon>
        <taxon>Fabales</taxon>
        <taxon>Fabaceae</taxon>
        <taxon>Papilionoideae</taxon>
        <taxon>50 kb inversion clade</taxon>
        <taxon>dalbergioids sensu lato</taxon>
        <taxon>Dalbergieae</taxon>
        <taxon>Pterocarpus clade</taxon>
        <taxon>Stylosanthes</taxon>
    </lineage>
</organism>
<accession>A0ABU6UPY2</accession>
<proteinExistence type="predicted"/>
<dbReference type="EMBL" id="JASCZI010121952">
    <property type="protein sequence ID" value="MED6163380.1"/>
    <property type="molecule type" value="Genomic_DNA"/>
</dbReference>
<feature type="compositionally biased region" description="Basic and acidic residues" evidence="1">
    <location>
        <begin position="26"/>
        <end position="50"/>
    </location>
</feature>
<evidence type="ECO:0000313" key="3">
    <source>
        <dbReference type="Proteomes" id="UP001341840"/>
    </source>
</evidence>
<dbReference type="Proteomes" id="UP001341840">
    <property type="component" value="Unassembled WGS sequence"/>
</dbReference>